<reference evidence="2" key="2">
    <citation type="submission" date="2024-02" db="EMBL/GenBank/DDBJ databases">
        <authorList>
            <person name="Prathaban M."/>
            <person name="Mythili R."/>
            <person name="Sharmila Devi N."/>
            <person name="Sobanaa M."/>
            <person name="Prathiviraj R."/>
            <person name="Selvin J."/>
        </authorList>
    </citation>
    <scope>NUCLEOTIDE SEQUENCE</scope>
    <source>
        <strain evidence="2">MP1014</strain>
    </source>
</reference>
<dbReference type="PANTHER" id="PTHR34980:SF2">
    <property type="entry name" value="INNER MEMBRANE PROTEIN YHAH-RELATED"/>
    <property type="match status" value="1"/>
</dbReference>
<accession>A0ABU7Z2F5</accession>
<gene>
    <name evidence="2" type="ORF">V5O49_00365</name>
</gene>
<proteinExistence type="predicted"/>
<feature type="transmembrane region" description="Helical" evidence="1">
    <location>
        <begin position="104"/>
        <end position="126"/>
    </location>
</feature>
<name>A0ABU7Z2F5_9MICO</name>
<comment type="caution">
    <text evidence="2">The sequence shown here is derived from an EMBL/GenBank/DDBJ whole genome shotgun (WGS) entry which is preliminary data.</text>
</comment>
<organism evidence="2 3">
    <name type="scientific">Isoptericola haloaureus</name>
    <dbReference type="NCBI Taxonomy" id="1542902"/>
    <lineage>
        <taxon>Bacteria</taxon>
        <taxon>Bacillati</taxon>
        <taxon>Actinomycetota</taxon>
        <taxon>Actinomycetes</taxon>
        <taxon>Micrococcales</taxon>
        <taxon>Promicromonosporaceae</taxon>
        <taxon>Isoptericola</taxon>
    </lineage>
</organism>
<dbReference type="EMBL" id="JBAGLP010000095">
    <property type="protein sequence ID" value="MEG3613568.1"/>
    <property type="molecule type" value="Genomic_DNA"/>
</dbReference>
<dbReference type="RefSeq" id="WP_332900474.1">
    <property type="nucleotide sequence ID" value="NZ_JBAGLP010000095.1"/>
</dbReference>
<evidence type="ECO:0000256" key="1">
    <source>
        <dbReference type="SAM" id="Phobius"/>
    </source>
</evidence>
<feature type="transmembrane region" description="Helical" evidence="1">
    <location>
        <begin position="37"/>
        <end position="62"/>
    </location>
</feature>
<protein>
    <submittedName>
        <fullName evidence="2">DUF805 domain-containing protein</fullName>
    </submittedName>
</protein>
<evidence type="ECO:0000313" key="2">
    <source>
        <dbReference type="EMBL" id="MEG3613568.1"/>
    </source>
</evidence>
<evidence type="ECO:0000313" key="3">
    <source>
        <dbReference type="Proteomes" id="UP001310387"/>
    </source>
</evidence>
<reference evidence="2" key="1">
    <citation type="journal article" date="2024" name="Antonie Van Leeuwenhoek">
        <title>Isoptericola haloaureus sp. nov., a dimorphic actinobacterium isolated from mangrove sediments of southeast India, implicating biosaline agricultural significance through nitrogen fixation and salt tolerance genes.</title>
        <authorList>
            <person name="Prathaban M."/>
            <person name="Prathiviraj R."/>
            <person name="Ravichandran M."/>
            <person name="Natarajan S.D."/>
            <person name="Sobanaa M."/>
            <person name="Hari Krishna Kumar S."/>
            <person name="Chandrasekar V."/>
            <person name="Selvin J."/>
        </authorList>
    </citation>
    <scope>NUCLEOTIDE SEQUENCE</scope>
    <source>
        <strain evidence="2">MP1014</strain>
    </source>
</reference>
<sequence>MSIDLHEELGMGFGEAVTTVFGKYATFSGRARRAEFWWWYLFVLLVSIALSVIAAATGGFTLDPDTGMPEIGGMYYVTLLVGLALLLPNLAVTVRRLHDTDRSGFWWFIGLVPLVGWIILLVLMVLEGTTGPNRFGRDPRYRSDLPS</sequence>
<dbReference type="Pfam" id="PF05656">
    <property type="entry name" value="DUF805"/>
    <property type="match status" value="1"/>
</dbReference>
<keyword evidence="1" id="KW-1133">Transmembrane helix</keyword>
<keyword evidence="3" id="KW-1185">Reference proteome</keyword>
<dbReference type="Proteomes" id="UP001310387">
    <property type="component" value="Unassembled WGS sequence"/>
</dbReference>
<keyword evidence="1" id="KW-0472">Membrane</keyword>
<dbReference type="InterPro" id="IPR008523">
    <property type="entry name" value="DUF805"/>
</dbReference>
<feature type="transmembrane region" description="Helical" evidence="1">
    <location>
        <begin position="74"/>
        <end position="92"/>
    </location>
</feature>
<keyword evidence="1" id="KW-0812">Transmembrane</keyword>
<dbReference type="PANTHER" id="PTHR34980">
    <property type="entry name" value="INNER MEMBRANE PROTEIN-RELATED-RELATED"/>
    <property type="match status" value="1"/>
</dbReference>